<gene>
    <name evidence="2" type="ORF">METZ01_LOCUS515656</name>
</gene>
<dbReference type="Pfam" id="PF01425">
    <property type="entry name" value="Amidase"/>
    <property type="match status" value="1"/>
</dbReference>
<dbReference type="InterPro" id="IPR000120">
    <property type="entry name" value="Amidase"/>
</dbReference>
<evidence type="ECO:0000259" key="1">
    <source>
        <dbReference type="Pfam" id="PF01425"/>
    </source>
</evidence>
<feature type="domain" description="Amidase" evidence="1">
    <location>
        <begin position="26"/>
        <end position="175"/>
    </location>
</feature>
<evidence type="ECO:0000313" key="2">
    <source>
        <dbReference type="EMBL" id="SVE62802.1"/>
    </source>
</evidence>
<dbReference type="PANTHER" id="PTHR11895">
    <property type="entry name" value="TRANSAMIDASE"/>
    <property type="match status" value="1"/>
</dbReference>
<protein>
    <recommendedName>
        <fullName evidence="1">Amidase domain-containing protein</fullName>
    </recommendedName>
</protein>
<proteinExistence type="predicted"/>
<accession>A0A383F0S7</accession>
<dbReference type="InterPro" id="IPR023631">
    <property type="entry name" value="Amidase_dom"/>
</dbReference>
<name>A0A383F0S7_9ZZZZ</name>
<dbReference type="EMBL" id="UINC01230602">
    <property type="protein sequence ID" value="SVE62802.1"/>
    <property type="molecule type" value="Genomic_DNA"/>
</dbReference>
<dbReference type="PANTHER" id="PTHR11895:SF176">
    <property type="entry name" value="AMIDASE AMID-RELATED"/>
    <property type="match status" value="1"/>
</dbReference>
<reference evidence="2" key="1">
    <citation type="submission" date="2018-05" db="EMBL/GenBank/DDBJ databases">
        <authorList>
            <person name="Lanie J.A."/>
            <person name="Ng W.-L."/>
            <person name="Kazmierczak K.M."/>
            <person name="Andrzejewski T.M."/>
            <person name="Davidsen T.M."/>
            <person name="Wayne K.J."/>
            <person name="Tettelin H."/>
            <person name="Glass J.I."/>
            <person name="Rusch D."/>
            <person name="Podicherti R."/>
            <person name="Tsui H.-C.T."/>
            <person name="Winkler M.E."/>
        </authorList>
    </citation>
    <scope>NUCLEOTIDE SEQUENCE</scope>
</reference>
<dbReference type="GO" id="GO:0003824">
    <property type="term" value="F:catalytic activity"/>
    <property type="evidence" value="ECO:0007669"/>
    <property type="project" value="InterPro"/>
</dbReference>
<dbReference type="AlphaFoldDB" id="A0A383F0S7"/>
<organism evidence="2">
    <name type="scientific">marine metagenome</name>
    <dbReference type="NCBI Taxonomy" id="408172"/>
    <lineage>
        <taxon>unclassified sequences</taxon>
        <taxon>metagenomes</taxon>
        <taxon>ecological metagenomes</taxon>
    </lineage>
</organism>
<dbReference type="SUPFAM" id="SSF75304">
    <property type="entry name" value="Amidase signature (AS) enzymes"/>
    <property type="match status" value="1"/>
</dbReference>
<sequence length="175" mass="18636">MTHILDRSLLGIAEALRKGEISAAELVDEAAGRHSLSGSHYHAYKHWDAEGAREGARRADKCLMTDSAPPPFCGIPVSVKDLFGVNGLPTFAGTARQLPTDWEKDAWLVSRLRAQGAVFTGKTHMVELAYGSVGINPHWGTPRNPWDNNAHRIPGGSSSGAGVSLWTGSALVALG</sequence>
<dbReference type="Gene3D" id="3.90.1300.10">
    <property type="entry name" value="Amidase signature (AS) domain"/>
    <property type="match status" value="1"/>
</dbReference>
<dbReference type="InterPro" id="IPR036928">
    <property type="entry name" value="AS_sf"/>
</dbReference>
<feature type="non-terminal residue" evidence="2">
    <location>
        <position position="175"/>
    </location>
</feature>